<dbReference type="PROSITE" id="PS51762">
    <property type="entry name" value="GH16_2"/>
    <property type="match status" value="1"/>
</dbReference>
<evidence type="ECO:0000259" key="3">
    <source>
        <dbReference type="PROSITE" id="PS51762"/>
    </source>
</evidence>
<reference evidence="5" key="1">
    <citation type="submission" date="2025-08" db="UniProtKB">
        <authorList>
            <consortium name="RefSeq"/>
        </authorList>
    </citation>
    <scope>IDENTIFICATION</scope>
    <source>
        <tissue evidence="5">Gonads</tissue>
    </source>
</reference>
<dbReference type="InParanoid" id="A0A6J2YD96"/>
<feature type="signal peptide" evidence="2">
    <location>
        <begin position="1"/>
        <end position="17"/>
    </location>
</feature>
<dbReference type="GO" id="GO:0004553">
    <property type="term" value="F:hydrolase activity, hydrolyzing O-glycosyl compounds"/>
    <property type="evidence" value="ECO:0007669"/>
    <property type="project" value="InterPro"/>
</dbReference>
<dbReference type="Pfam" id="PF00722">
    <property type="entry name" value="Glyco_hydro_16"/>
    <property type="match status" value="1"/>
</dbReference>
<dbReference type="PANTHER" id="PTHR10963:SF55">
    <property type="entry name" value="GLYCOSIDE HYDROLASE FAMILY 16 PROTEIN"/>
    <property type="match status" value="1"/>
</dbReference>
<keyword evidence="4" id="KW-1185">Reference proteome</keyword>
<accession>A0A6J2YD96</accession>
<dbReference type="SUPFAM" id="SSF49899">
    <property type="entry name" value="Concanavalin A-like lectins/glucanases"/>
    <property type="match status" value="1"/>
</dbReference>
<dbReference type="InterPro" id="IPR000757">
    <property type="entry name" value="Beta-glucanase-like"/>
</dbReference>
<gene>
    <name evidence="5" type="primary">LOC115886735</name>
</gene>
<organism evidence="4 5">
    <name type="scientific">Sitophilus oryzae</name>
    <name type="common">Rice weevil</name>
    <name type="synonym">Curculio oryzae</name>
    <dbReference type="NCBI Taxonomy" id="7048"/>
    <lineage>
        <taxon>Eukaryota</taxon>
        <taxon>Metazoa</taxon>
        <taxon>Ecdysozoa</taxon>
        <taxon>Arthropoda</taxon>
        <taxon>Hexapoda</taxon>
        <taxon>Insecta</taxon>
        <taxon>Pterygota</taxon>
        <taxon>Neoptera</taxon>
        <taxon>Endopterygota</taxon>
        <taxon>Coleoptera</taxon>
        <taxon>Polyphaga</taxon>
        <taxon>Cucujiformia</taxon>
        <taxon>Curculionidae</taxon>
        <taxon>Dryophthorinae</taxon>
        <taxon>Sitophilus</taxon>
    </lineage>
</organism>
<dbReference type="GeneID" id="115886735"/>
<feature type="domain" description="GH16" evidence="3">
    <location>
        <begin position="33"/>
        <end position="377"/>
    </location>
</feature>
<dbReference type="Gene3D" id="2.60.120.200">
    <property type="match status" value="1"/>
</dbReference>
<dbReference type="Proteomes" id="UP000504635">
    <property type="component" value="Unplaced"/>
</dbReference>
<dbReference type="AlphaFoldDB" id="A0A6J2YD96"/>
<dbReference type="PANTHER" id="PTHR10963">
    <property type="entry name" value="GLYCOSYL HYDROLASE-RELATED"/>
    <property type="match status" value="1"/>
</dbReference>
<dbReference type="KEGG" id="soy:115886735"/>
<sequence>MKTLFYGFILTFIVVKGDEPPCKNPSLSSVSGDSVKNKSPCSGDLIFDEDFDSFDLSRWQHEITLSGGGNWEFQYYANNRSNSYVENGTLHIRPTLLSDDFGEKFLWSGTLDLNAGTLADACTDPSFYGCVRAGTGLNFLNPVRSARIRTAESFSFRYGRVKFRARTPSGDWLWPAVWLMPRYSVYGKWPSSGEIDLLEARGNRNLTNTQGTNVGTQQISNTLHWGPYNEANRWSKTHFEYNDPKGFNTDFHDYEFIWTPSYITFNVDGEEIGSVTPPSGGFWELGGFDSATTDNPWKGASNMAPFDQEFYIIINLAVGGISFFDDSFVNQGGKPWSNKSPVAFRDFWRKKEQWLPTWNMTDDSTHLVLDYIKVFAL</sequence>
<dbReference type="GO" id="GO:0005975">
    <property type="term" value="P:carbohydrate metabolic process"/>
    <property type="evidence" value="ECO:0007669"/>
    <property type="project" value="InterPro"/>
</dbReference>
<dbReference type="InterPro" id="IPR013320">
    <property type="entry name" value="ConA-like_dom_sf"/>
</dbReference>
<dbReference type="InterPro" id="IPR050546">
    <property type="entry name" value="Glycosyl_Hydrlase_16"/>
</dbReference>
<name>A0A6J2YD96_SITOR</name>
<dbReference type="RefSeq" id="XP_030761868.1">
    <property type="nucleotide sequence ID" value="XM_030906008.1"/>
</dbReference>
<dbReference type="OrthoDB" id="4781at2759"/>
<evidence type="ECO:0000313" key="5">
    <source>
        <dbReference type="RefSeq" id="XP_030761868.1"/>
    </source>
</evidence>
<evidence type="ECO:0000256" key="1">
    <source>
        <dbReference type="ARBA" id="ARBA00006865"/>
    </source>
</evidence>
<protein>
    <submittedName>
        <fullName evidence="5">Beta-1,3-glucan-binding protein-like</fullName>
    </submittedName>
</protein>
<dbReference type="FunFam" id="2.60.120.200:FF:000217">
    <property type="entry name" value="Gram-negative bacteria-binding protein"/>
    <property type="match status" value="1"/>
</dbReference>
<evidence type="ECO:0000256" key="2">
    <source>
        <dbReference type="SAM" id="SignalP"/>
    </source>
</evidence>
<feature type="chain" id="PRO_5026983987" evidence="2">
    <location>
        <begin position="18"/>
        <end position="377"/>
    </location>
</feature>
<dbReference type="CDD" id="cd08024">
    <property type="entry name" value="GH16_CCF"/>
    <property type="match status" value="1"/>
</dbReference>
<evidence type="ECO:0000313" key="4">
    <source>
        <dbReference type="Proteomes" id="UP000504635"/>
    </source>
</evidence>
<comment type="similarity">
    <text evidence="1">Belongs to the glycosyl hydrolase 16 family.</text>
</comment>
<proteinExistence type="inferred from homology"/>
<keyword evidence="2" id="KW-0732">Signal</keyword>